<dbReference type="Proteomes" id="UP000824596">
    <property type="component" value="Unassembled WGS sequence"/>
</dbReference>
<evidence type="ECO:0000256" key="5">
    <source>
        <dbReference type="PIRSR" id="PIRSR602640-1"/>
    </source>
</evidence>
<keyword evidence="4" id="KW-0325">Glycoprotein</keyword>
<dbReference type="GO" id="GO:0046872">
    <property type="term" value="F:metal ion binding"/>
    <property type="evidence" value="ECO:0007669"/>
    <property type="project" value="UniProtKB-KW"/>
</dbReference>
<dbReference type="Pfam" id="PF01731">
    <property type="entry name" value="Arylesterase"/>
    <property type="match status" value="1"/>
</dbReference>
<evidence type="ECO:0000256" key="1">
    <source>
        <dbReference type="ARBA" id="ARBA00008595"/>
    </source>
</evidence>
<keyword evidence="6" id="KW-0479">Metal-binding</keyword>
<dbReference type="RefSeq" id="XP_044714418.1">
    <property type="nucleotide sequence ID" value="XM_044870501.1"/>
</dbReference>
<feature type="binding site" evidence="6">
    <location>
        <position position="104"/>
    </location>
    <ligand>
        <name>Ca(2+)</name>
        <dbReference type="ChEBI" id="CHEBI:29108"/>
        <label>1</label>
        <note>catalytic</note>
    </ligand>
</feature>
<reference evidence="7" key="1">
    <citation type="submission" date="2021-09" db="EMBL/GenBank/DDBJ databases">
        <title>A high-quality genome of the endoparasitic fungus Hirsutella rhossiliensis with a comparison of Hirsutella genomes reveals transposable elements contributing to genome size variation.</title>
        <authorList>
            <person name="Lin R."/>
            <person name="Jiao Y."/>
            <person name="Sun X."/>
            <person name="Ling J."/>
            <person name="Xie B."/>
            <person name="Cheng X."/>
        </authorList>
    </citation>
    <scope>NUCLEOTIDE SEQUENCE</scope>
    <source>
        <strain evidence="7">HR02</strain>
    </source>
</reference>
<dbReference type="PANTHER" id="PTHR11799">
    <property type="entry name" value="PARAOXONASE"/>
    <property type="match status" value="1"/>
</dbReference>
<dbReference type="OrthoDB" id="5307922at2759"/>
<dbReference type="GO" id="GO:0004064">
    <property type="term" value="F:arylesterase activity"/>
    <property type="evidence" value="ECO:0007669"/>
    <property type="project" value="InterPro"/>
</dbReference>
<dbReference type="AlphaFoldDB" id="A0A9P8MKX0"/>
<accession>A0A9P8MKX0</accession>
<evidence type="ECO:0000313" key="8">
    <source>
        <dbReference type="Proteomes" id="UP000824596"/>
    </source>
</evidence>
<gene>
    <name evidence="7" type="ORF">HRG_12031</name>
</gene>
<organism evidence="7 8">
    <name type="scientific">Hirsutella rhossiliensis</name>
    <dbReference type="NCBI Taxonomy" id="111463"/>
    <lineage>
        <taxon>Eukaryota</taxon>
        <taxon>Fungi</taxon>
        <taxon>Dikarya</taxon>
        <taxon>Ascomycota</taxon>
        <taxon>Pezizomycotina</taxon>
        <taxon>Sordariomycetes</taxon>
        <taxon>Hypocreomycetidae</taxon>
        <taxon>Hypocreales</taxon>
        <taxon>Ophiocordycipitaceae</taxon>
        <taxon>Hirsutella</taxon>
    </lineage>
</organism>
<feature type="active site" description="Proton acceptor" evidence="5">
    <location>
        <position position="102"/>
    </location>
</feature>
<evidence type="ECO:0000256" key="4">
    <source>
        <dbReference type="ARBA" id="ARBA00023180"/>
    </source>
</evidence>
<evidence type="ECO:0000313" key="7">
    <source>
        <dbReference type="EMBL" id="KAH0956904.1"/>
    </source>
</evidence>
<evidence type="ECO:0000256" key="2">
    <source>
        <dbReference type="ARBA" id="ARBA00022801"/>
    </source>
</evidence>
<evidence type="ECO:0000256" key="6">
    <source>
        <dbReference type="PIRSR" id="PIRSR602640-2"/>
    </source>
</evidence>
<keyword evidence="3" id="KW-1015">Disulfide bond</keyword>
<dbReference type="PANTHER" id="PTHR11799:SF12">
    <property type="entry name" value="PARAOXONASE-RELATED"/>
    <property type="match status" value="1"/>
</dbReference>
<feature type="binding site" evidence="6">
    <location>
        <position position="33"/>
    </location>
    <ligand>
        <name>Ca(2+)</name>
        <dbReference type="ChEBI" id="CHEBI:29108"/>
        <label>1</label>
        <note>catalytic</note>
    </ligand>
</feature>
<protein>
    <submittedName>
        <fullName evidence="7">Arylesterase domain-containing protein</fullName>
    </submittedName>
</protein>
<dbReference type="EMBL" id="JAIZPD010000037">
    <property type="protein sequence ID" value="KAH0956904.1"/>
    <property type="molecule type" value="Genomic_DNA"/>
</dbReference>
<evidence type="ECO:0000256" key="3">
    <source>
        <dbReference type="ARBA" id="ARBA00023157"/>
    </source>
</evidence>
<comment type="caution">
    <text evidence="7">The sequence shown here is derived from an EMBL/GenBank/DDBJ whole genome shotgun (WGS) entry which is preliminary data.</text>
</comment>
<keyword evidence="2" id="KW-0378">Hydrolase</keyword>
<sequence>MTLVLGVFRTPASQDSIQPKDVSIIGNTLHCEDLHYHEASKLLFTACEDVESTRYSWFPPLANFNNPTAASKARGNIRIIDPRTLKARALHFENFEPPFVTHGIDIIDDPSRRKGEAVYVFAVNHKPSREHFQKANASAPKSYSVVEVFHYVIGSDTVRHVRSVWDPLIATPNDILALSPTSFFVTNDHYYRDGWLRMLEDLYYEAKWSTTLYVEFSASAGSPTDDSYNVKASVALAGLHNNNGLGHGKTSQDVLLGSAASGVLHLGTFEGMDSNSTARRIDVVESIELDSTLTTRATFRTPSRMHI</sequence>
<comment type="cofactor">
    <cofactor evidence="6">
        <name>Ca(2+)</name>
        <dbReference type="ChEBI" id="CHEBI:29108"/>
    </cofactor>
    <text evidence="6">Binds 2 calcium ions per subunit.</text>
</comment>
<feature type="binding site" evidence="6">
    <location>
        <position position="174"/>
    </location>
    <ligand>
        <name>Ca(2+)</name>
        <dbReference type="ChEBI" id="CHEBI:29108"/>
        <label>1</label>
        <note>catalytic</note>
    </ligand>
</feature>
<dbReference type="GeneID" id="68361159"/>
<dbReference type="InterPro" id="IPR002640">
    <property type="entry name" value="Arylesterase"/>
</dbReference>
<feature type="binding site" evidence="6">
    <location>
        <position position="173"/>
    </location>
    <ligand>
        <name>Ca(2+)</name>
        <dbReference type="ChEBI" id="CHEBI:29108"/>
        <label>1</label>
        <note>catalytic</note>
    </ligand>
</feature>
<keyword evidence="6" id="KW-0106">Calcium</keyword>
<name>A0A9P8MKX0_9HYPO</name>
<proteinExistence type="inferred from homology"/>
<dbReference type="Gene3D" id="2.120.10.30">
    <property type="entry name" value="TolB, C-terminal domain"/>
    <property type="match status" value="1"/>
</dbReference>
<keyword evidence="8" id="KW-1185">Reference proteome</keyword>
<comment type="similarity">
    <text evidence="1">Belongs to the paraoxonase family.</text>
</comment>
<dbReference type="InterPro" id="IPR011042">
    <property type="entry name" value="6-blade_b-propeller_TolB-like"/>
</dbReference>
<dbReference type="InterPro" id="IPR051288">
    <property type="entry name" value="Serum_paraoxonase/arylesterase"/>
</dbReference>